<dbReference type="EMBL" id="JABURY010000015">
    <property type="protein sequence ID" value="MBC9130965.1"/>
    <property type="molecule type" value="Genomic_DNA"/>
</dbReference>
<protein>
    <submittedName>
        <fullName evidence="2">Uncharacterized protein</fullName>
    </submittedName>
</protein>
<proteinExistence type="predicted"/>
<feature type="transmembrane region" description="Helical" evidence="1">
    <location>
        <begin position="12"/>
        <end position="31"/>
    </location>
</feature>
<name>A0ABR7QXZ8_9GAMM</name>
<gene>
    <name evidence="2" type="ORF">FcAc13_06530</name>
</gene>
<dbReference type="Proteomes" id="UP000651208">
    <property type="component" value="Unassembled WGS sequence"/>
</dbReference>
<feature type="transmembrane region" description="Helical" evidence="1">
    <location>
        <begin position="245"/>
        <end position="268"/>
    </location>
</feature>
<organism evidence="2 3">
    <name type="scientific">Frischella japonica</name>
    <dbReference type="NCBI Taxonomy" id="2741544"/>
    <lineage>
        <taxon>Bacteria</taxon>
        <taxon>Pseudomonadati</taxon>
        <taxon>Pseudomonadota</taxon>
        <taxon>Gammaproteobacteria</taxon>
        <taxon>Orbales</taxon>
        <taxon>Orbaceae</taxon>
        <taxon>Frischella</taxon>
    </lineage>
</organism>
<accession>A0ABR7QXZ8</accession>
<keyword evidence="3" id="KW-1185">Reference proteome</keyword>
<feature type="transmembrane region" description="Helical" evidence="1">
    <location>
        <begin position="172"/>
        <end position="197"/>
    </location>
</feature>
<keyword evidence="1" id="KW-0812">Transmembrane</keyword>
<keyword evidence="1" id="KW-0472">Membrane</keyword>
<feature type="transmembrane region" description="Helical" evidence="1">
    <location>
        <begin position="120"/>
        <end position="143"/>
    </location>
</feature>
<feature type="transmembrane region" description="Helical" evidence="1">
    <location>
        <begin position="43"/>
        <end position="68"/>
    </location>
</feature>
<evidence type="ECO:0000313" key="2">
    <source>
        <dbReference type="EMBL" id="MBC9130965.1"/>
    </source>
</evidence>
<sequence>MVSSSYWKKNKFFYLPLLSFIITYLTLMIFGELLYEISQNSNFFISLDLFECLLCSSYIMLLIAYGILQTAMYCINLRNTLFVILLTLTTVILGCLGVILVSYELIDLVSNKSINFVSKYGIVLLAERVTFFVISYVIIHIVIRFKLNKQYRRIPIIITDEANIGSIGYIQFVFFVLLYLIICFGLLPDIVALGIGFIDGSFILYKIVNSLIYLASITNLILLIKFIRHKKIERREFEIKMIIKSVCLIAVTELICLALSAMIIILLVKIFSRPVYGEYERYANLVPALIINIVAFLAIAILAGIATGKIGRYWLIKIQYFTKTDVHEKL</sequence>
<keyword evidence="1" id="KW-1133">Transmembrane helix</keyword>
<feature type="transmembrane region" description="Helical" evidence="1">
    <location>
        <begin position="80"/>
        <end position="100"/>
    </location>
</feature>
<reference evidence="2 3" key="1">
    <citation type="submission" date="2020-06" db="EMBL/GenBank/DDBJ databases">
        <title>Frischella cerana isolated from Apis cerana gut homogenate.</title>
        <authorList>
            <person name="Wolter L.A."/>
            <person name="Suenami S."/>
            <person name="Miyazaki R."/>
        </authorList>
    </citation>
    <scope>NUCLEOTIDE SEQUENCE [LARGE SCALE GENOMIC DNA]</scope>
    <source>
        <strain evidence="2 3">Ac13</strain>
    </source>
</reference>
<dbReference type="RefSeq" id="WP_223064546.1">
    <property type="nucleotide sequence ID" value="NZ_JABURY010000015.1"/>
</dbReference>
<evidence type="ECO:0000313" key="3">
    <source>
        <dbReference type="Proteomes" id="UP000651208"/>
    </source>
</evidence>
<comment type="caution">
    <text evidence="2">The sequence shown here is derived from an EMBL/GenBank/DDBJ whole genome shotgun (WGS) entry which is preliminary data.</text>
</comment>
<feature type="transmembrane region" description="Helical" evidence="1">
    <location>
        <begin position="288"/>
        <end position="307"/>
    </location>
</feature>
<evidence type="ECO:0000256" key="1">
    <source>
        <dbReference type="SAM" id="Phobius"/>
    </source>
</evidence>
<feature type="transmembrane region" description="Helical" evidence="1">
    <location>
        <begin position="203"/>
        <end position="224"/>
    </location>
</feature>